<evidence type="ECO:0000256" key="2">
    <source>
        <dbReference type="ARBA" id="ARBA00022723"/>
    </source>
</evidence>
<dbReference type="InterPro" id="IPR049940">
    <property type="entry name" value="GluQ/Sye"/>
</dbReference>
<comment type="similarity">
    <text evidence="7">Belongs to the class-I aminoacyl-tRNA synthetase family.</text>
</comment>
<keyword evidence="7" id="KW-0648">Protein biosynthesis</keyword>
<evidence type="ECO:0000256" key="6">
    <source>
        <dbReference type="ARBA" id="ARBA00023146"/>
    </source>
</evidence>
<dbReference type="PANTHER" id="PTHR43311:SF1">
    <property type="entry name" value="GLUTAMYL-Q TRNA(ASP) SYNTHETASE"/>
    <property type="match status" value="1"/>
</dbReference>
<dbReference type="InterPro" id="IPR020058">
    <property type="entry name" value="Glu/Gln-tRNA-synth_Ib_cat-dom"/>
</dbReference>
<organism evidence="9 10">
    <name type="scientific">Sandarakinorhabdus cyanobacteriorum</name>
    <dbReference type="NCBI Taxonomy" id="1981098"/>
    <lineage>
        <taxon>Bacteria</taxon>
        <taxon>Pseudomonadati</taxon>
        <taxon>Pseudomonadota</taxon>
        <taxon>Alphaproteobacteria</taxon>
        <taxon>Sphingomonadales</taxon>
        <taxon>Sphingosinicellaceae</taxon>
        <taxon>Sandarakinorhabdus</taxon>
    </lineage>
</organism>
<dbReference type="InterPro" id="IPR014729">
    <property type="entry name" value="Rossmann-like_a/b/a_fold"/>
</dbReference>
<dbReference type="GO" id="GO:0004818">
    <property type="term" value="F:glutamate-tRNA ligase activity"/>
    <property type="evidence" value="ECO:0007669"/>
    <property type="project" value="TreeGrafter"/>
</dbReference>
<dbReference type="NCBIfam" id="NF004314">
    <property type="entry name" value="PRK05710.1-3"/>
    <property type="match status" value="1"/>
</dbReference>
<dbReference type="NCBIfam" id="NF004315">
    <property type="entry name" value="PRK05710.1-4"/>
    <property type="match status" value="1"/>
</dbReference>
<dbReference type="Proteomes" id="UP000216991">
    <property type="component" value="Unassembled WGS sequence"/>
</dbReference>
<sequence length="283" mass="30275">MTAHHLGVETVDKSVASRFAPSPTGLLHRGHALSAVTAWRLARAAGGRFVLRIEDIDTTRCRPEFEAAIMEDMAWLGLDWDGPVWRQSERGPVYAAALDQLVAQGVAYPCFCTRSDIAAAASAPHGPEGPVYPGTCRRLDPATRAARLATERPAWRLDVAAALAITGPLRWHDEREGWQVADAMAGGDIVIARRDIGTAYALAVVVDDAAQGITDVVRGVDLFGATHVQVLLQALLGLPTPRYHHHRLLTGPDGRRLAKRDAGETLAALRAGGLTAAQLLASL</sequence>
<evidence type="ECO:0000313" key="10">
    <source>
        <dbReference type="Proteomes" id="UP000216991"/>
    </source>
</evidence>
<dbReference type="Gene3D" id="3.40.50.620">
    <property type="entry name" value="HUPs"/>
    <property type="match status" value="1"/>
</dbReference>
<gene>
    <name evidence="9" type="ORF">CHU93_01560</name>
</gene>
<dbReference type="EMBL" id="NOXT01000056">
    <property type="protein sequence ID" value="OYQ35482.1"/>
    <property type="molecule type" value="Genomic_DNA"/>
</dbReference>
<proteinExistence type="inferred from homology"/>
<keyword evidence="4" id="KW-0862">Zinc</keyword>
<keyword evidence="1 7" id="KW-0436">Ligase</keyword>
<keyword evidence="5 7" id="KW-0067">ATP-binding</keyword>
<dbReference type="GO" id="GO:0005524">
    <property type="term" value="F:ATP binding"/>
    <property type="evidence" value="ECO:0007669"/>
    <property type="project" value="UniProtKB-KW"/>
</dbReference>
<keyword evidence="6 7" id="KW-0030">Aminoacyl-tRNA synthetase</keyword>
<accession>A0A255Z204</accession>
<dbReference type="OrthoDB" id="9807503at2"/>
<evidence type="ECO:0000256" key="5">
    <source>
        <dbReference type="ARBA" id="ARBA00022840"/>
    </source>
</evidence>
<dbReference type="PRINTS" id="PR00987">
    <property type="entry name" value="TRNASYNTHGLU"/>
</dbReference>
<protein>
    <submittedName>
        <fullName evidence="9">tRNA glutamyl-Q(34) synthetase GluQRS</fullName>
    </submittedName>
</protein>
<evidence type="ECO:0000256" key="4">
    <source>
        <dbReference type="ARBA" id="ARBA00022833"/>
    </source>
</evidence>
<feature type="domain" description="Glutamyl/glutaminyl-tRNA synthetase class Ib catalytic" evidence="8">
    <location>
        <begin position="15"/>
        <end position="262"/>
    </location>
</feature>
<evidence type="ECO:0000259" key="8">
    <source>
        <dbReference type="Pfam" id="PF00749"/>
    </source>
</evidence>
<keyword evidence="10" id="KW-1185">Reference proteome</keyword>
<reference evidence="9 10" key="1">
    <citation type="submission" date="2017-07" db="EMBL/GenBank/DDBJ databases">
        <title>Sandarakinorhabdus cyanobacteriorum sp. nov., a novel bacterium isolated from cyanobacterial aggregates in a eutrophic lake.</title>
        <authorList>
            <person name="Cai H."/>
        </authorList>
    </citation>
    <scope>NUCLEOTIDE SEQUENCE [LARGE SCALE GENOMIC DNA]</scope>
    <source>
        <strain evidence="9 10">TH057</strain>
    </source>
</reference>
<evidence type="ECO:0000256" key="1">
    <source>
        <dbReference type="ARBA" id="ARBA00022598"/>
    </source>
</evidence>
<comment type="caution">
    <text evidence="9">The sequence shown here is derived from an EMBL/GenBank/DDBJ whole genome shotgun (WGS) entry which is preliminary data.</text>
</comment>
<evidence type="ECO:0000256" key="7">
    <source>
        <dbReference type="RuleBase" id="RU363037"/>
    </source>
</evidence>
<dbReference type="SUPFAM" id="SSF52374">
    <property type="entry name" value="Nucleotidylyl transferase"/>
    <property type="match status" value="1"/>
</dbReference>
<dbReference type="GO" id="GO:0006424">
    <property type="term" value="P:glutamyl-tRNA aminoacylation"/>
    <property type="evidence" value="ECO:0007669"/>
    <property type="project" value="TreeGrafter"/>
</dbReference>
<dbReference type="PANTHER" id="PTHR43311">
    <property type="entry name" value="GLUTAMATE--TRNA LIGASE"/>
    <property type="match status" value="1"/>
</dbReference>
<evidence type="ECO:0000313" key="9">
    <source>
        <dbReference type="EMBL" id="OYQ35482.1"/>
    </source>
</evidence>
<dbReference type="RefSeq" id="WP_094472459.1">
    <property type="nucleotide sequence ID" value="NZ_NOXT01000056.1"/>
</dbReference>
<keyword evidence="3 7" id="KW-0547">Nucleotide-binding</keyword>
<dbReference type="Pfam" id="PF00749">
    <property type="entry name" value="tRNA-synt_1c"/>
    <property type="match status" value="1"/>
</dbReference>
<keyword evidence="2" id="KW-0479">Metal-binding</keyword>
<name>A0A255Z204_9SPHN</name>
<dbReference type="AlphaFoldDB" id="A0A255Z204"/>
<dbReference type="InterPro" id="IPR000924">
    <property type="entry name" value="Glu/Gln-tRNA-synth"/>
</dbReference>
<dbReference type="GO" id="GO:0005829">
    <property type="term" value="C:cytosol"/>
    <property type="evidence" value="ECO:0007669"/>
    <property type="project" value="TreeGrafter"/>
</dbReference>
<evidence type="ECO:0000256" key="3">
    <source>
        <dbReference type="ARBA" id="ARBA00022741"/>
    </source>
</evidence>